<comment type="caution">
    <text evidence="1">The sequence shown here is derived from an EMBL/GenBank/DDBJ whole genome shotgun (WGS) entry which is preliminary data.</text>
</comment>
<dbReference type="EMBL" id="VDEM01000136">
    <property type="protein sequence ID" value="KAF0821247.1"/>
    <property type="molecule type" value="Genomic_DNA"/>
</dbReference>
<feature type="non-terminal residue" evidence="1">
    <location>
        <position position="1"/>
    </location>
</feature>
<sequence>VFDILKFPKVDGIACPELVDYNVRI</sequence>
<gene>
    <name evidence="1" type="ORF">KIS1582_5052</name>
</gene>
<dbReference type="AlphaFoldDB" id="A0A800MRV4"/>
<name>A0A800MRV4_CYTFI</name>
<reference evidence="1 2" key="1">
    <citation type="journal article" date="2020" name="G3 (Bethesda)">
        <title>Whole Genome Sequencing and Comparative Genomics of Two Nematicidal Bacillus Strains Reveals a Wide Range of Possible Virulence Factors.</title>
        <authorList>
            <person name="Susic N."/>
            <person name="Janezic S."/>
            <person name="Rupnik M."/>
            <person name="Geric Stare B."/>
        </authorList>
    </citation>
    <scope>NUCLEOTIDE SEQUENCE [LARGE SCALE GENOMIC DNA]</scope>
    <source>
        <strain evidence="1 2">I-1582</strain>
    </source>
</reference>
<evidence type="ECO:0000313" key="1">
    <source>
        <dbReference type="EMBL" id="KAF0821247.1"/>
    </source>
</evidence>
<proteinExistence type="predicted"/>
<protein>
    <submittedName>
        <fullName evidence="1">Uncharacterized protein</fullName>
    </submittedName>
</protein>
<organism evidence="1 2">
    <name type="scientific">Cytobacillus firmus</name>
    <name type="common">Bacillus firmus</name>
    <dbReference type="NCBI Taxonomy" id="1399"/>
    <lineage>
        <taxon>Bacteria</taxon>
        <taxon>Bacillati</taxon>
        <taxon>Bacillota</taxon>
        <taxon>Bacilli</taxon>
        <taxon>Bacillales</taxon>
        <taxon>Bacillaceae</taxon>
        <taxon>Cytobacillus</taxon>
    </lineage>
</organism>
<dbReference type="Proteomes" id="UP000465778">
    <property type="component" value="Unassembled WGS sequence"/>
</dbReference>
<evidence type="ECO:0000313" key="2">
    <source>
        <dbReference type="Proteomes" id="UP000465778"/>
    </source>
</evidence>
<accession>A0A800MRV4</accession>